<dbReference type="Pfam" id="PF00403">
    <property type="entry name" value="HMA"/>
    <property type="match status" value="1"/>
</dbReference>
<dbReference type="PROSITE" id="PS50846">
    <property type="entry name" value="HMA_2"/>
    <property type="match status" value="1"/>
</dbReference>
<comment type="caution">
    <text evidence="2">The sequence shown here is derived from an EMBL/GenBank/DDBJ whole genome shotgun (WGS) entry which is preliminary data.</text>
</comment>
<dbReference type="Proteomes" id="UP000623129">
    <property type="component" value="Unassembled WGS sequence"/>
</dbReference>
<dbReference type="EMBL" id="SWLB01000177">
    <property type="protein sequence ID" value="KAF3320015.1"/>
    <property type="molecule type" value="Genomic_DNA"/>
</dbReference>
<organism evidence="2 3">
    <name type="scientific">Carex littledalei</name>
    <dbReference type="NCBI Taxonomy" id="544730"/>
    <lineage>
        <taxon>Eukaryota</taxon>
        <taxon>Viridiplantae</taxon>
        <taxon>Streptophyta</taxon>
        <taxon>Embryophyta</taxon>
        <taxon>Tracheophyta</taxon>
        <taxon>Spermatophyta</taxon>
        <taxon>Magnoliopsida</taxon>
        <taxon>Liliopsida</taxon>
        <taxon>Poales</taxon>
        <taxon>Cyperaceae</taxon>
        <taxon>Cyperoideae</taxon>
        <taxon>Cariceae</taxon>
        <taxon>Carex</taxon>
        <taxon>Carex subgen. Euthyceras</taxon>
    </lineage>
</organism>
<evidence type="ECO:0000259" key="1">
    <source>
        <dbReference type="PROSITE" id="PS50846"/>
    </source>
</evidence>
<keyword evidence="3" id="KW-1185">Reference proteome</keyword>
<dbReference type="Gene3D" id="3.30.70.100">
    <property type="match status" value="1"/>
</dbReference>
<sequence length="70" mass="7615">MHCDKCRSKAMKIAASTDGVESVALQGDDRKRLVVTGDGVDSVNLTKTLRKKIGRAVIVEQGEVKKKESE</sequence>
<proteinExistence type="predicted"/>
<gene>
    <name evidence="2" type="ORF">FCM35_KLT21716</name>
</gene>
<dbReference type="PANTHER" id="PTHR46932:SF12">
    <property type="entry name" value="HEAVY METAL-ASSOCIATED ISOPRENYLATED PLANT PROTEIN 47"/>
    <property type="match status" value="1"/>
</dbReference>
<reference evidence="2" key="1">
    <citation type="submission" date="2020-01" db="EMBL/GenBank/DDBJ databases">
        <title>Genome sequence of Kobresia littledalei, the first chromosome-level genome in the family Cyperaceae.</title>
        <authorList>
            <person name="Qu G."/>
        </authorList>
    </citation>
    <scope>NUCLEOTIDE SEQUENCE</scope>
    <source>
        <strain evidence="2">C.B.Clarke</strain>
        <tissue evidence="2">Leaf</tissue>
    </source>
</reference>
<name>A0A833Q9A8_9POAL</name>
<evidence type="ECO:0000313" key="3">
    <source>
        <dbReference type="Proteomes" id="UP000623129"/>
    </source>
</evidence>
<dbReference type="GO" id="GO:0046872">
    <property type="term" value="F:metal ion binding"/>
    <property type="evidence" value="ECO:0007669"/>
    <property type="project" value="InterPro"/>
</dbReference>
<accession>A0A833Q9A8</accession>
<dbReference type="SUPFAM" id="SSF55008">
    <property type="entry name" value="HMA, heavy metal-associated domain"/>
    <property type="match status" value="1"/>
</dbReference>
<dbReference type="PANTHER" id="PTHR46932">
    <property type="entry name" value="HEAVY METAL-ASSOCIATED ISOPRENYLATED PLANT PROTEIN 47"/>
    <property type="match status" value="1"/>
</dbReference>
<feature type="domain" description="HMA" evidence="1">
    <location>
        <begin position="1"/>
        <end position="61"/>
    </location>
</feature>
<protein>
    <submittedName>
        <fullName evidence="2">Heavy metal transport/detoxification superfamily protein</fullName>
    </submittedName>
</protein>
<dbReference type="InterPro" id="IPR042885">
    <property type="entry name" value="HIPP47/16"/>
</dbReference>
<evidence type="ECO:0000313" key="2">
    <source>
        <dbReference type="EMBL" id="KAF3320015.1"/>
    </source>
</evidence>
<dbReference type="InterPro" id="IPR036163">
    <property type="entry name" value="HMA_dom_sf"/>
</dbReference>
<dbReference type="OrthoDB" id="692882at2759"/>
<dbReference type="InterPro" id="IPR006121">
    <property type="entry name" value="HMA_dom"/>
</dbReference>
<dbReference type="AlphaFoldDB" id="A0A833Q9A8"/>